<keyword evidence="2" id="KW-0472">Membrane</keyword>
<feature type="transmembrane region" description="Helical" evidence="2">
    <location>
        <begin position="72"/>
        <end position="93"/>
    </location>
</feature>
<dbReference type="Proteomes" id="UP001595632">
    <property type="component" value="Unassembled WGS sequence"/>
</dbReference>
<evidence type="ECO:0000256" key="2">
    <source>
        <dbReference type="SAM" id="Phobius"/>
    </source>
</evidence>
<evidence type="ECO:0000313" key="5">
    <source>
        <dbReference type="Proteomes" id="UP001595632"/>
    </source>
</evidence>
<dbReference type="PANTHER" id="PTHR12879">
    <property type="entry name" value="SPHINGOLIPID DELTA 4 DESATURASE/C-4 HYDROXYLASE PROTEIN DES2"/>
    <property type="match status" value="1"/>
</dbReference>
<gene>
    <name evidence="4" type="ORF">ACFOGP_13215</name>
</gene>
<name>A0ABV7GUI3_9RHOB</name>
<dbReference type="RefSeq" id="WP_275630952.1">
    <property type="nucleotide sequence ID" value="NZ_JARGYD010000001.1"/>
</dbReference>
<reference evidence="5" key="1">
    <citation type="journal article" date="2019" name="Int. J. Syst. Evol. Microbiol.">
        <title>The Global Catalogue of Microorganisms (GCM) 10K type strain sequencing project: providing services to taxonomists for standard genome sequencing and annotation.</title>
        <authorList>
            <consortium name="The Broad Institute Genomics Platform"/>
            <consortium name="The Broad Institute Genome Sequencing Center for Infectious Disease"/>
            <person name="Wu L."/>
            <person name="Ma J."/>
        </authorList>
    </citation>
    <scope>NUCLEOTIDE SEQUENCE [LARGE SCALE GENOMIC DNA]</scope>
    <source>
        <strain evidence="5">KCTC 52366</strain>
    </source>
</reference>
<feature type="transmembrane region" description="Helical" evidence="2">
    <location>
        <begin position="224"/>
        <end position="250"/>
    </location>
</feature>
<sequence>MDQSPAQVPTGGRKAGISPQARRHNEMRKAAIAAHPDLARVSGAQPWTVLALPVLLALHWGIAWAVSDAALWVIFLAAFVPGQLLIHSAGGLVHETAHKLIFRGNRAKLGFDMGLEWILGSYGKQLIYQHEHITSHHPYIGDYERDYEHEDICAFQSRMMLRSENPRLQHLLTGLTLLVHLLPLGPIIGDEIFPRLNAWLTGRPQKDPERHVEATSAPLWQKRLFIGVSLASNLTLLALFGPWALLYHLWSLSLFLGKFGIWNLGQSLSEHEGTDETAPTRSRYGPINWLLFNTGYHNEHHTFPNVAWSRLPELKRQAPEVFTETADKTYFGYWLDHVRGDFTASRRTPLHDTDNTARCAGRADAGVRGA</sequence>
<evidence type="ECO:0000259" key="3">
    <source>
        <dbReference type="Pfam" id="PF00487"/>
    </source>
</evidence>
<evidence type="ECO:0000313" key="4">
    <source>
        <dbReference type="EMBL" id="MFC3143675.1"/>
    </source>
</evidence>
<feature type="transmembrane region" description="Helical" evidence="2">
    <location>
        <begin position="47"/>
        <end position="66"/>
    </location>
</feature>
<evidence type="ECO:0000256" key="1">
    <source>
        <dbReference type="SAM" id="MobiDB-lite"/>
    </source>
</evidence>
<keyword evidence="2" id="KW-0812">Transmembrane</keyword>
<dbReference type="InterPro" id="IPR005804">
    <property type="entry name" value="FA_desaturase_dom"/>
</dbReference>
<organism evidence="4 5">
    <name type="scientific">Psychromarinibacter halotolerans</name>
    <dbReference type="NCBI Taxonomy" id="1775175"/>
    <lineage>
        <taxon>Bacteria</taxon>
        <taxon>Pseudomonadati</taxon>
        <taxon>Pseudomonadota</taxon>
        <taxon>Alphaproteobacteria</taxon>
        <taxon>Rhodobacterales</taxon>
        <taxon>Paracoccaceae</taxon>
        <taxon>Psychromarinibacter</taxon>
    </lineage>
</organism>
<proteinExistence type="predicted"/>
<dbReference type="Pfam" id="PF00487">
    <property type="entry name" value="FA_desaturase"/>
    <property type="match status" value="1"/>
</dbReference>
<feature type="domain" description="Fatty acid desaturase" evidence="3">
    <location>
        <begin position="71"/>
        <end position="324"/>
    </location>
</feature>
<comment type="caution">
    <text evidence="4">The sequence shown here is derived from an EMBL/GenBank/DDBJ whole genome shotgun (WGS) entry which is preliminary data.</text>
</comment>
<protein>
    <submittedName>
        <fullName evidence="4">Fatty acid desaturase</fullName>
        <ecNumber evidence="4">1.14.19.-</ecNumber>
    </submittedName>
</protein>
<keyword evidence="2" id="KW-1133">Transmembrane helix</keyword>
<feature type="region of interest" description="Disordered" evidence="1">
    <location>
        <begin position="1"/>
        <end position="22"/>
    </location>
</feature>
<dbReference type="EC" id="1.14.19.-" evidence="4"/>
<accession>A0ABV7GUI3</accession>
<dbReference type="GO" id="GO:0016491">
    <property type="term" value="F:oxidoreductase activity"/>
    <property type="evidence" value="ECO:0007669"/>
    <property type="project" value="UniProtKB-KW"/>
</dbReference>
<dbReference type="PANTHER" id="PTHR12879:SF8">
    <property type="entry name" value="SPHINGOLIPID DELTA(4)-DESATURASE DES1"/>
    <property type="match status" value="1"/>
</dbReference>
<keyword evidence="5" id="KW-1185">Reference proteome</keyword>
<dbReference type="EMBL" id="JBHRTB010000010">
    <property type="protein sequence ID" value="MFC3143675.1"/>
    <property type="molecule type" value="Genomic_DNA"/>
</dbReference>
<keyword evidence="4" id="KW-0560">Oxidoreductase</keyword>